<dbReference type="PANTHER" id="PTHR31579:SF1">
    <property type="entry name" value="OS03G0796600 PROTEIN"/>
    <property type="match status" value="1"/>
</dbReference>
<protein>
    <submittedName>
        <fullName evidence="1">Uncharacterized protein</fullName>
    </submittedName>
</protein>
<dbReference type="NCBIfam" id="TIGR01615">
    <property type="entry name" value="A_thal_3542"/>
    <property type="match status" value="1"/>
</dbReference>
<organism evidence="1 2">
    <name type="scientific">Adiantum capillus-veneris</name>
    <name type="common">Maidenhair fern</name>
    <dbReference type="NCBI Taxonomy" id="13818"/>
    <lineage>
        <taxon>Eukaryota</taxon>
        <taxon>Viridiplantae</taxon>
        <taxon>Streptophyta</taxon>
        <taxon>Embryophyta</taxon>
        <taxon>Tracheophyta</taxon>
        <taxon>Polypodiopsida</taxon>
        <taxon>Polypodiidae</taxon>
        <taxon>Polypodiales</taxon>
        <taxon>Pteridineae</taxon>
        <taxon>Pteridaceae</taxon>
        <taxon>Vittarioideae</taxon>
        <taxon>Adiantum</taxon>
    </lineage>
</organism>
<evidence type="ECO:0000313" key="1">
    <source>
        <dbReference type="EMBL" id="KAI5069453.1"/>
    </source>
</evidence>
<dbReference type="Pfam" id="PF04720">
    <property type="entry name" value="PDDEXK_6"/>
    <property type="match status" value="1"/>
</dbReference>
<evidence type="ECO:0000313" key="2">
    <source>
        <dbReference type="Proteomes" id="UP000886520"/>
    </source>
</evidence>
<keyword evidence="2" id="KW-1185">Reference proteome</keyword>
<comment type="caution">
    <text evidence="1">The sequence shown here is derived from an EMBL/GenBank/DDBJ whole genome shotgun (WGS) entry which is preliminary data.</text>
</comment>
<proteinExistence type="predicted"/>
<accession>A0A9D4ULE5</accession>
<dbReference type="OrthoDB" id="548115at2759"/>
<reference evidence="1" key="1">
    <citation type="submission" date="2021-01" db="EMBL/GenBank/DDBJ databases">
        <title>Adiantum capillus-veneris genome.</title>
        <authorList>
            <person name="Fang Y."/>
            <person name="Liao Q."/>
        </authorList>
    </citation>
    <scope>NUCLEOTIDE SEQUENCE</scope>
    <source>
        <strain evidence="1">H3</strain>
        <tissue evidence="1">Leaf</tissue>
    </source>
</reference>
<sequence>MAPGLLYPPLRSSSSRARFPAAPHATSCSSSRLRQAVSAAAVAPTSTPPAVAAAAAAGHGQVPSVYTPSRSIIMPAARASTNSKNVKTEAGRAAARLGDLTSPLIYSSSGSLHHAHDHDDPSSVCLAEMVHQFLEEEEKEDEVQVAPSLNPAGNSTCGRARCNCVDGVSGDEFCVIMDEKEDDESNVLAQVEILQGYNNCSNKAGQGMLRMEVEKAIEELSAVCDPRVRDGLRRCVMRSLRDAGYNAAACKSRWMHGSGLPAGDYEYIDVLLEGSKQEDMAAPVSTRRLELLPLQPRLIVDIDFRTQFEIARPSREYSRMLEAVPKVFVGRAEHVKQVVRMMSHAAKRSFRAQGLMVPPWRKHKYMQAKWLSPIYRRTTNMEPASSHNIATRKRVEEDMKEYRRTYEYTLEASDAFMQNKARPLQNAAKCRDICTAICTSWRLPPLEYCAERASHVASALSIALQNAGERGAVNPVVSVVF</sequence>
<name>A0A9D4ULE5_ADICA</name>
<dbReference type="EMBL" id="JABFUD020000015">
    <property type="protein sequence ID" value="KAI5069453.1"/>
    <property type="molecule type" value="Genomic_DNA"/>
</dbReference>
<dbReference type="InterPro" id="IPR006502">
    <property type="entry name" value="PDDEXK-like"/>
</dbReference>
<dbReference type="Proteomes" id="UP000886520">
    <property type="component" value="Chromosome 15"/>
</dbReference>
<gene>
    <name evidence="1" type="ORF">GOP47_0015754</name>
</gene>
<dbReference type="PANTHER" id="PTHR31579">
    <property type="entry name" value="OS03G0796600 PROTEIN"/>
    <property type="match status" value="1"/>
</dbReference>
<dbReference type="AlphaFoldDB" id="A0A9D4ULE5"/>